<dbReference type="Gene3D" id="1.10.357.10">
    <property type="entry name" value="Tetracycline Repressor, domain 2"/>
    <property type="match status" value="1"/>
</dbReference>
<proteinExistence type="predicted"/>
<evidence type="ECO:0000256" key="3">
    <source>
        <dbReference type="ARBA" id="ARBA00023163"/>
    </source>
</evidence>
<protein>
    <recommendedName>
        <fullName evidence="4">HTH tetR-type domain-containing protein</fullName>
    </recommendedName>
</protein>
<dbReference type="PANTHER" id="PTHR30055:SF234">
    <property type="entry name" value="HTH-TYPE TRANSCRIPTIONAL REGULATOR BETI"/>
    <property type="match status" value="1"/>
</dbReference>
<dbReference type="PRINTS" id="PR00455">
    <property type="entry name" value="HTHTETR"/>
</dbReference>
<dbReference type="InterPro" id="IPR001647">
    <property type="entry name" value="HTH_TetR"/>
</dbReference>
<gene>
    <name evidence="5" type="ORF">METZ01_LOCUS370791</name>
</gene>
<sequence>MVDTAGAEAKLSRKEREHMFRIDLVLDAAEQVFGEYSFADSSVEDIARRAELSVGTLYNLFRSKEEIYMSVVSRSVSGFFEELSERVAGARGPQEQLRTTVRYFFEHFTHYSRQFRLYVSATNGFQWELKNKLVGDAAAAQQGFFLTLVDACQRGLD</sequence>
<dbReference type="AlphaFoldDB" id="A0A382T8W7"/>
<dbReference type="Pfam" id="PF00440">
    <property type="entry name" value="TetR_N"/>
    <property type="match status" value="1"/>
</dbReference>
<feature type="domain" description="HTH tetR-type" evidence="4">
    <location>
        <begin position="19"/>
        <end position="79"/>
    </location>
</feature>
<accession>A0A382T8W7</accession>
<dbReference type="PROSITE" id="PS50977">
    <property type="entry name" value="HTH_TETR_2"/>
    <property type="match status" value="1"/>
</dbReference>
<keyword evidence="1" id="KW-0805">Transcription regulation</keyword>
<dbReference type="Gene3D" id="1.10.10.60">
    <property type="entry name" value="Homeodomain-like"/>
    <property type="match status" value="1"/>
</dbReference>
<dbReference type="InterPro" id="IPR050109">
    <property type="entry name" value="HTH-type_TetR-like_transc_reg"/>
</dbReference>
<evidence type="ECO:0000259" key="4">
    <source>
        <dbReference type="PROSITE" id="PS50977"/>
    </source>
</evidence>
<keyword evidence="3" id="KW-0804">Transcription</keyword>
<evidence type="ECO:0000256" key="1">
    <source>
        <dbReference type="ARBA" id="ARBA00023015"/>
    </source>
</evidence>
<dbReference type="InterPro" id="IPR009057">
    <property type="entry name" value="Homeodomain-like_sf"/>
</dbReference>
<dbReference type="SUPFAM" id="SSF46689">
    <property type="entry name" value="Homeodomain-like"/>
    <property type="match status" value="1"/>
</dbReference>
<evidence type="ECO:0000313" key="5">
    <source>
        <dbReference type="EMBL" id="SVD17937.1"/>
    </source>
</evidence>
<name>A0A382T8W7_9ZZZZ</name>
<reference evidence="5" key="1">
    <citation type="submission" date="2018-05" db="EMBL/GenBank/DDBJ databases">
        <authorList>
            <person name="Lanie J.A."/>
            <person name="Ng W.-L."/>
            <person name="Kazmierczak K.M."/>
            <person name="Andrzejewski T.M."/>
            <person name="Davidsen T.M."/>
            <person name="Wayne K.J."/>
            <person name="Tettelin H."/>
            <person name="Glass J.I."/>
            <person name="Rusch D."/>
            <person name="Podicherti R."/>
            <person name="Tsui H.-C.T."/>
            <person name="Winkler M.E."/>
        </authorList>
    </citation>
    <scope>NUCLEOTIDE SEQUENCE</scope>
</reference>
<dbReference type="GO" id="GO:0003700">
    <property type="term" value="F:DNA-binding transcription factor activity"/>
    <property type="evidence" value="ECO:0007669"/>
    <property type="project" value="TreeGrafter"/>
</dbReference>
<organism evidence="5">
    <name type="scientific">marine metagenome</name>
    <dbReference type="NCBI Taxonomy" id="408172"/>
    <lineage>
        <taxon>unclassified sequences</taxon>
        <taxon>metagenomes</taxon>
        <taxon>ecological metagenomes</taxon>
    </lineage>
</organism>
<dbReference type="GO" id="GO:0000976">
    <property type="term" value="F:transcription cis-regulatory region binding"/>
    <property type="evidence" value="ECO:0007669"/>
    <property type="project" value="TreeGrafter"/>
</dbReference>
<dbReference type="EMBL" id="UINC01134408">
    <property type="protein sequence ID" value="SVD17937.1"/>
    <property type="molecule type" value="Genomic_DNA"/>
</dbReference>
<keyword evidence="2" id="KW-0238">DNA-binding</keyword>
<feature type="non-terminal residue" evidence="5">
    <location>
        <position position="157"/>
    </location>
</feature>
<dbReference type="PANTHER" id="PTHR30055">
    <property type="entry name" value="HTH-TYPE TRANSCRIPTIONAL REGULATOR RUTR"/>
    <property type="match status" value="1"/>
</dbReference>
<evidence type="ECO:0000256" key="2">
    <source>
        <dbReference type="ARBA" id="ARBA00023125"/>
    </source>
</evidence>